<dbReference type="GO" id="GO:0044528">
    <property type="term" value="P:regulation of mitochondrial mRNA stability"/>
    <property type="evidence" value="ECO:0007669"/>
    <property type="project" value="TreeGrafter"/>
</dbReference>
<organism evidence="5 6">
    <name type="scientific">Chrysochromulina tobinii</name>
    <dbReference type="NCBI Taxonomy" id="1460289"/>
    <lineage>
        <taxon>Eukaryota</taxon>
        <taxon>Haptista</taxon>
        <taxon>Haptophyta</taxon>
        <taxon>Prymnesiophyceae</taxon>
        <taxon>Prymnesiales</taxon>
        <taxon>Chrysochromulinaceae</taxon>
        <taxon>Chrysochromulina</taxon>
    </lineage>
</organism>
<feature type="domain" description="DRBM" evidence="3">
    <location>
        <begin position="94"/>
        <end position="167"/>
    </location>
</feature>
<keyword evidence="1" id="KW-0694">RNA-binding</keyword>
<reference evidence="6" key="1">
    <citation type="journal article" date="2015" name="PLoS Genet.">
        <title>Genome Sequence and Transcriptome Analyses of Chrysochromulina tobin: Metabolic Tools for Enhanced Algal Fitness in the Prominent Order Prymnesiales (Haptophyceae).</title>
        <authorList>
            <person name="Hovde B.T."/>
            <person name="Deodato C.R."/>
            <person name="Hunsperger H.M."/>
            <person name="Ryken S.A."/>
            <person name="Yost W."/>
            <person name="Jha R.K."/>
            <person name="Patterson J."/>
            <person name="Monnat R.J. Jr."/>
            <person name="Barlow S.B."/>
            <person name="Starkenburg S.R."/>
            <person name="Cattolico R.A."/>
        </authorList>
    </citation>
    <scope>NUCLEOTIDE SEQUENCE</scope>
    <source>
        <strain evidence="6">CCMP291</strain>
    </source>
</reference>
<dbReference type="GO" id="GO:0035770">
    <property type="term" value="C:ribonucleoprotein granule"/>
    <property type="evidence" value="ECO:0007669"/>
    <property type="project" value="TreeGrafter"/>
</dbReference>
<evidence type="ECO:0000259" key="4">
    <source>
        <dbReference type="PROSITE" id="PS51286"/>
    </source>
</evidence>
<dbReference type="SMART" id="SM00358">
    <property type="entry name" value="DSRM"/>
    <property type="match status" value="1"/>
</dbReference>
<dbReference type="GO" id="GO:0005759">
    <property type="term" value="C:mitochondrial matrix"/>
    <property type="evidence" value="ECO:0007669"/>
    <property type="project" value="TreeGrafter"/>
</dbReference>
<evidence type="ECO:0000256" key="1">
    <source>
        <dbReference type="PROSITE-ProRule" id="PRU00266"/>
    </source>
</evidence>
<dbReference type="AlphaFoldDB" id="A0A0M0JCM4"/>
<dbReference type="EMBL" id="JWZX01003113">
    <property type="protein sequence ID" value="KOO24235.1"/>
    <property type="molecule type" value="Genomic_DNA"/>
</dbReference>
<evidence type="ECO:0000313" key="5">
    <source>
        <dbReference type="EMBL" id="KOO24235.1"/>
    </source>
</evidence>
<evidence type="ECO:0000256" key="2">
    <source>
        <dbReference type="SAM" id="MobiDB-lite"/>
    </source>
</evidence>
<dbReference type="PANTHER" id="PTHR21228">
    <property type="entry name" value="FAST LEU-RICH DOMAIN-CONTAINING"/>
    <property type="match status" value="1"/>
</dbReference>
<proteinExistence type="predicted"/>
<sequence length="635" mass="68374">MKASFAAAPGAATAATLASDAAPVTSVWRCDICEVTITTRGDGRAEACHLAGKPHLKKLRALGLAPKAEPRQPAEQTSSASVDPSLRCADASTNSKSVLNELCQQRQWKLRYEVESQQGPNHAPEYTIRVVIERTGQPAEHFVGTGAPNKRIAEATAATEALRRLLHEGISYEPEKNTGKGGSGHASRGHLRWSLGCAQHPDDVFRVISAELPRGTLQPEHYACAWNRLAKLSREAGRPLPASDNRVACLLHATVQRLTAADAAGLPSGSSVPVPVALLPWGAREVANVAHGVTVALGLPHGGERDASASFGRAATALFDTCVLRALELMHTIKPQELSNFAWALGKAAHHAPAFLDAAARIATSWLEADFAEAAAKAATEAVTEAVTEAAAVREPELSNLLYSYGRAAHAAPSLFAAAAAPVSSAWLAGERTLDGWSVQDVANTLWACAAADARHEHLVAALETALCTRGFALQQAHYTQIQQYLIWWEIELGRRAPLVTPALREQCRRCLAAGDVKSGHRVSALQLAVGRCLERLGLISQSELTTDEGYSIDLAVLRERVAIEVDGPSHFTQVGTPSGATLLKRRQLRATGWNVVAIPYFEWYRLDRNVQREDEYLCRLLQPYASRRTEAIGR</sequence>
<dbReference type="PROSITE" id="PS50137">
    <property type="entry name" value="DS_RBD"/>
    <property type="match status" value="1"/>
</dbReference>
<gene>
    <name evidence="5" type="ORF">Ctob_004109</name>
</gene>
<dbReference type="Gene3D" id="3.30.160.20">
    <property type="match status" value="1"/>
</dbReference>
<dbReference type="SMART" id="SM00952">
    <property type="entry name" value="RAP"/>
    <property type="match status" value="1"/>
</dbReference>
<evidence type="ECO:0000313" key="6">
    <source>
        <dbReference type="Proteomes" id="UP000037460"/>
    </source>
</evidence>
<protein>
    <recommendedName>
        <fullName evidence="7">RAP domain-containing protein</fullName>
    </recommendedName>
</protein>
<dbReference type="InterPro" id="IPR013584">
    <property type="entry name" value="RAP"/>
</dbReference>
<name>A0A0M0JCM4_9EUKA</name>
<dbReference type="Pfam" id="PF08373">
    <property type="entry name" value="RAP"/>
    <property type="match status" value="1"/>
</dbReference>
<keyword evidence="6" id="KW-1185">Reference proteome</keyword>
<comment type="caution">
    <text evidence="5">The sequence shown here is derived from an EMBL/GenBank/DDBJ whole genome shotgun (WGS) entry which is preliminary data.</text>
</comment>
<feature type="domain" description="RAP" evidence="4">
    <location>
        <begin position="562"/>
        <end position="620"/>
    </location>
</feature>
<dbReference type="PROSITE" id="PS51286">
    <property type="entry name" value="RAP"/>
    <property type="match status" value="1"/>
</dbReference>
<dbReference type="SUPFAM" id="SSF54768">
    <property type="entry name" value="dsRNA-binding domain-like"/>
    <property type="match status" value="1"/>
</dbReference>
<feature type="region of interest" description="Disordered" evidence="2">
    <location>
        <begin position="66"/>
        <end position="87"/>
    </location>
</feature>
<dbReference type="GO" id="GO:0003723">
    <property type="term" value="F:RNA binding"/>
    <property type="evidence" value="ECO:0007669"/>
    <property type="project" value="UniProtKB-UniRule"/>
</dbReference>
<dbReference type="InterPro" id="IPR050870">
    <property type="entry name" value="FAST_kinase"/>
</dbReference>
<dbReference type="OrthoDB" id="550635at2759"/>
<dbReference type="PANTHER" id="PTHR21228:SF40">
    <property type="entry name" value="LD45607P"/>
    <property type="match status" value="1"/>
</dbReference>
<dbReference type="Proteomes" id="UP000037460">
    <property type="component" value="Unassembled WGS sequence"/>
</dbReference>
<dbReference type="GO" id="GO:0000963">
    <property type="term" value="P:mitochondrial RNA processing"/>
    <property type="evidence" value="ECO:0007669"/>
    <property type="project" value="TreeGrafter"/>
</dbReference>
<dbReference type="Pfam" id="PF00035">
    <property type="entry name" value="dsrm"/>
    <property type="match status" value="1"/>
</dbReference>
<accession>A0A0M0JCM4</accession>
<evidence type="ECO:0000259" key="3">
    <source>
        <dbReference type="PROSITE" id="PS50137"/>
    </source>
</evidence>
<evidence type="ECO:0008006" key="7">
    <source>
        <dbReference type="Google" id="ProtNLM"/>
    </source>
</evidence>
<dbReference type="InterPro" id="IPR014720">
    <property type="entry name" value="dsRBD_dom"/>
</dbReference>